<evidence type="ECO:0000313" key="1">
    <source>
        <dbReference type="EMBL" id="GAI35437.1"/>
    </source>
</evidence>
<proteinExistence type="predicted"/>
<comment type="caution">
    <text evidence="1">The sequence shown here is derived from an EMBL/GenBank/DDBJ whole genome shotgun (WGS) entry which is preliminary data.</text>
</comment>
<dbReference type="AlphaFoldDB" id="X1MUS0"/>
<name>X1MUS0_9ZZZZ</name>
<feature type="non-terminal residue" evidence="1">
    <location>
        <position position="45"/>
    </location>
</feature>
<accession>X1MUS0</accession>
<sequence>MAVGNTKTLIQAEIDSGRVDSMAKLLERVTANELEVTRHGRDYLG</sequence>
<gene>
    <name evidence="1" type="ORF">S06H3_38290</name>
</gene>
<reference evidence="1" key="1">
    <citation type="journal article" date="2014" name="Front. Microbiol.">
        <title>High frequency of phylogenetically diverse reductive dehalogenase-homologous genes in deep subseafloor sedimentary metagenomes.</title>
        <authorList>
            <person name="Kawai M."/>
            <person name="Futagami T."/>
            <person name="Toyoda A."/>
            <person name="Takaki Y."/>
            <person name="Nishi S."/>
            <person name="Hori S."/>
            <person name="Arai W."/>
            <person name="Tsubouchi T."/>
            <person name="Morono Y."/>
            <person name="Uchiyama I."/>
            <person name="Ito T."/>
            <person name="Fujiyama A."/>
            <person name="Inagaki F."/>
            <person name="Takami H."/>
        </authorList>
    </citation>
    <scope>NUCLEOTIDE SEQUENCE</scope>
    <source>
        <strain evidence="1">Expedition CK06-06</strain>
    </source>
</reference>
<dbReference type="EMBL" id="BARV01023324">
    <property type="protein sequence ID" value="GAI35437.1"/>
    <property type="molecule type" value="Genomic_DNA"/>
</dbReference>
<protein>
    <submittedName>
        <fullName evidence="1">Uncharacterized protein</fullName>
    </submittedName>
</protein>
<organism evidence="1">
    <name type="scientific">marine sediment metagenome</name>
    <dbReference type="NCBI Taxonomy" id="412755"/>
    <lineage>
        <taxon>unclassified sequences</taxon>
        <taxon>metagenomes</taxon>
        <taxon>ecological metagenomes</taxon>
    </lineage>
</organism>